<evidence type="ECO:0000256" key="1">
    <source>
        <dbReference type="ARBA" id="ARBA00006484"/>
    </source>
</evidence>
<dbReference type="PANTHER" id="PTHR42901">
    <property type="entry name" value="ALCOHOL DEHYDROGENASE"/>
    <property type="match status" value="1"/>
</dbReference>
<gene>
    <name evidence="4" type="ORF">GWC95_16495</name>
</gene>
<dbReference type="PROSITE" id="PS00061">
    <property type="entry name" value="ADH_SHORT"/>
    <property type="match status" value="1"/>
</dbReference>
<dbReference type="PRINTS" id="PR00080">
    <property type="entry name" value="SDRFAMILY"/>
</dbReference>
<comment type="similarity">
    <text evidence="1 3">Belongs to the short-chain dehydrogenases/reductases (SDR) family.</text>
</comment>
<proteinExistence type="inferred from homology"/>
<organism evidence="4 5">
    <name type="scientific">Sediminibacterium roseum</name>
    <dbReference type="NCBI Taxonomy" id="1978412"/>
    <lineage>
        <taxon>Bacteria</taxon>
        <taxon>Pseudomonadati</taxon>
        <taxon>Bacteroidota</taxon>
        <taxon>Chitinophagia</taxon>
        <taxon>Chitinophagales</taxon>
        <taxon>Chitinophagaceae</taxon>
        <taxon>Sediminibacterium</taxon>
    </lineage>
</organism>
<keyword evidence="5" id="KW-1185">Reference proteome</keyword>
<dbReference type="Gene3D" id="3.40.50.720">
    <property type="entry name" value="NAD(P)-binding Rossmann-like Domain"/>
    <property type="match status" value="1"/>
</dbReference>
<evidence type="ECO:0000256" key="2">
    <source>
        <dbReference type="ARBA" id="ARBA00023002"/>
    </source>
</evidence>
<accession>A0ABX0A2U4</accession>
<comment type="caution">
    <text evidence="4">The sequence shown here is derived from an EMBL/GenBank/DDBJ whole genome shotgun (WGS) entry which is preliminary data.</text>
</comment>
<dbReference type="PRINTS" id="PR00081">
    <property type="entry name" value="GDHRDH"/>
</dbReference>
<name>A0ABX0A2U4_9BACT</name>
<dbReference type="InterPro" id="IPR036291">
    <property type="entry name" value="NAD(P)-bd_dom_sf"/>
</dbReference>
<dbReference type="SUPFAM" id="SSF51735">
    <property type="entry name" value="NAD(P)-binding Rossmann-fold domains"/>
    <property type="match status" value="1"/>
</dbReference>
<keyword evidence="2" id="KW-0560">Oxidoreductase</keyword>
<evidence type="ECO:0000256" key="3">
    <source>
        <dbReference type="RuleBase" id="RU000363"/>
    </source>
</evidence>
<reference evidence="4 5" key="1">
    <citation type="submission" date="2020-01" db="EMBL/GenBank/DDBJ databases">
        <title>Genome analysis.</title>
        <authorList>
            <person name="Wu S."/>
            <person name="Wang G."/>
        </authorList>
    </citation>
    <scope>NUCLEOTIDE SEQUENCE [LARGE SCALE GENOMIC DNA]</scope>
    <source>
        <strain evidence="4 5">SYL130</strain>
    </source>
</reference>
<dbReference type="Pfam" id="PF00106">
    <property type="entry name" value="adh_short"/>
    <property type="match status" value="1"/>
</dbReference>
<dbReference type="EMBL" id="JAACJS010000015">
    <property type="protein sequence ID" value="NCI51530.1"/>
    <property type="molecule type" value="Genomic_DNA"/>
</dbReference>
<evidence type="ECO:0000313" key="5">
    <source>
        <dbReference type="Proteomes" id="UP000753802"/>
    </source>
</evidence>
<sequence length="251" mass="27222">MEKIILITGATSGFGKAIAEKFAAGGWNCIITGRREDRLSALAKELESAHAIKTLPLVFDVQKRDEVFAAITQIPGEWQSIDVLVNNAGLALGRDSFENASLDDWDTMVDTNLKGIMYVTKAVLPFMIARKKGHVINIGSTAGKEVYKDGNGYCATKFAVGALSKSMRIDLLQHAIKVTTINPGAAETEFSIVRFKGDEGKAKQVYDGFVPLYADDVAGVTYYCATLPPNVCINDLTVTCTAQADSIYFHK</sequence>
<dbReference type="RefSeq" id="WP_161819810.1">
    <property type="nucleotide sequence ID" value="NZ_JAACJS010000015.1"/>
</dbReference>
<protein>
    <submittedName>
        <fullName evidence="4">SDR family NAD(P)-dependent oxidoreductase</fullName>
    </submittedName>
</protein>
<dbReference type="InterPro" id="IPR020904">
    <property type="entry name" value="Sc_DH/Rdtase_CS"/>
</dbReference>
<evidence type="ECO:0000313" key="4">
    <source>
        <dbReference type="EMBL" id="NCI51530.1"/>
    </source>
</evidence>
<dbReference type="PANTHER" id="PTHR42901:SF1">
    <property type="entry name" value="ALCOHOL DEHYDROGENASE"/>
    <property type="match status" value="1"/>
</dbReference>
<dbReference type="Proteomes" id="UP000753802">
    <property type="component" value="Unassembled WGS sequence"/>
</dbReference>
<dbReference type="InterPro" id="IPR002347">
    <property type="entry name" value="SDR_fam"/>
</dbReference>